<gene>
    <name evidence="6" type="ORF">SAMN05421630_104120</name>
</gene>
<dbReference type="PANTHER" id="PTHR35007:SF3">
    <property type="entry name" value="POSSIBLE CONSERVED ALANINE RICH MEMBRANE PROTEIN"/>
    <property type="match status" value="1"/>
</dbReference>
<dbReference type="GO" id="GO:0005886">
    <property type="term" value="C:plasma membrane"/>
    <property type="evidence" value="ECO:0007669"/>
    <property type="project" value="UniProtKB-SubCell"/>
</dbReference>
<dbReference type="Proteomes" id="UP000199494">
    <property type="component" value="Unassembled WGS sequence"/>
</dbReference>
<evidence type="ECO:0000256" key="5">
    <source>
        <dbReference type="ARBA" id="ARBA00023136"/>
    </source>
</evidence>
<evidence type="ECO:0000256" key="2">
    <source>
        <dbReference type="ARBA" id="ARBA00022475"/>
    </source>
</evidence>
<protein>
    <submittedName>
        <fullName evidence="6">Type II secretion system (T2SS), protein F</fullName>
    </submittedName>
</protein>
<dbReference type="STRING" id="530584.SAMN05421630_104120"/>
<proteinExistence type="predicted"/>
<organism evidence="6 7">
    <name type="scientific">Prauserella marina</name>
    <dbReference type="NCBI Taxonomy" id="530584"/>
    <lineage>
        <taxon>Bacteria</taxon>
        <taxon>Bacillati</taxon>
        <taxon>Actinomycetota</taxon>
        <taxon>Actinomycetes</taxon>
        <taxon>Pseudonocardiales</taxon>
        <taxon>Pseudonocardiaceae</taxon>
        <taxon>Prauserella</taxon>
    </lineage>
</organism>
<evidence type="ECO:0000313" key="6">
    <source>
        <dbReference type="EMBL" id="SDC84894.1"/>
    </source>
</evidence>
<keyword evidence="5" id="KW-0472">Membrane</keyword>
<dbReference type="EMBL" id="FMZE01000004">
    <property type="protein sequence ID" value="SDC84894.1"/>
    <property type="molecule type" value="Genomic_DNA"/>
</dbReference>
<keyword evidence="4" id="KW-1133">Transmembrane helix</keyword>
<name>A0A222VWU6_9PSEU</name>
<accession>A0A222VWU6</accession>
<dbReference type="RefSeq" id="WP_091802893.1">
    <property type="nucleotide sequence ID" value="NZ_CP016353.1"/>
</dbReference>
<comment type="subcellular location">
    <subcellularLocation>
        <location evidence="1">Cell membrane</location>
        <topology evidence="1">Multi-pass membrane protein</topology>
    </subcellularLocation>
</comment>
<dbReference type="OrthoDB" id="3267562at2"/>
<dbReference type="KEGG" id="pmad:BAY61_29085"/>
<keyword evidence="3" id="KW-0812">Transmembrane</keyword>
<evidence type="ECO:0000313" key="7">
    <source>
        <dbReference type="Proteomes" id="UP000199494"/>
    </source>
</evidence>
<dbReference type="PANTHER" id="PTHR35007">
    <property type="entry name" value="INTEGRAL MEMBRANE PROTEIN-RELATED"/>
    <property type="match status" value="1"/>
</dbReference>
<evidence type="ECO:0000256" key="4">
    <source>
        <dbReference type="ARBA" id="ARBA00022989"/>
    </source>
</evidence>
<evidence type="ECO:0000256" key="1">
    <source>
        <dbReference type="ARBA" id="ARBA00004651"/>
    </source>
</evidence>
<keyword evidence="2" id="KW-1003">Cell membrane</keyword>
<reference evidence="6 7" key="1">
    <citation type="submission" date="2016-10" db="EMBL/GenBank/DDBJ databases">
        <authorList>
            <person name="de Groot N.N."/>
        </authorList>
    </citation>
    <scope>NUCLEOTIDE SEQUENCE [LARGE SCALE GENOMIC DNA]</scope>
    <source>
        <strain evidence="6 7">CGMCC 4.5506</strain>
    </source>
</reference>
<dbReference type="Pfam" id="PF00482">
    <property type="entry name" value="T2SSF"/>
    <property type="match status" value="1"/>
</dbReference>
<sequence>MTTACVALVLLACAVLALPARAARLWSVLGRPRRKTTGAIPVSAEWRLPALVAFAITSILAAIDTSARGFIAGICCGLGVFFVVLRGRKRLSSRRSRSPPKAGQLGLACTCDLLAACLRAGLPVATAVGAVAATAPSRAAGALGATADLLALGATPEQAWEPALRCEDTAELATAAVRTAESGSALAVVASELAERARQAAADEAEAVSQRAGVLITGPLGLCFLPAFLCLGVLPVVIGLAGQLKVLG</sequence>
<keyword evidence="7" id="KW-1185">Reference proteome</keyword>
<dbReference type="AlphaFoldDB" id="A0A222VWU6"/>
<dbReference type="InterPro" id="IPR018076">
    <property type="entry name" value="T2SS_GspF_dom"/>
</dbReference>
<evidence type="ECO:0000256" key="3">
    <source>
        <dbReference type="ARBA" id="ARBA00022692"/>
    </source>
</evidence>